<dbReference type="EMBL" id="JBHMCA010000042">
    <property type="protein sequence ID" value="MFB9445254.1"/>
    <property type="molecule type" value="Genomic_DNA"/>
</dbReference>
<evidence type="ECO:0008006" key="3">
    <source>
        <dbReference type="Google" id="ProtNLM"/>
    </source>
</evidence>
<dbReference type="RefSeq" id="WP_223103389.1">
    <property type="nucleotide sequence ID" value="NZ_CP061913.1"/>
</dbReference>
<organism evidence="1 2">
    <name type="scientific">Dactylosporangium vinaceum</name>
    <dbReference type="NCBI Taxonomy" id="53362"/>
    <lineage>
        <taxon>Bacteria</taxon>
        <taxon>Bacillati</taxon>
        <taxon>Actinomycetota</taxon>
        <taxon>Actinomycetes</taxon>
        <taxon>Micromonosporales</taxon>
        <taxon>Micromonosporaceae</taxon>
        <taxon>Dactylosporangium</taxon>
    </lineage>
</organism>
<protein>
    <recommendedName>
        <fullName evidence="3">RiboL-PSP-HEPN domain-containing protein</fullName>
    </recommendedName>
</protein>
<sequence>MAYHMVCDPCRMALGIEVDRALINRAWRKASKSGVRVTERDETGKPFLVGERVGDVLVSTMAGCGCVCSENDHDPMQCTGIAQFKTAGRPGSSFVDGLAKQLGTEPIPELILALHEACELRVTDLVGWWYAKTDGERADLEASLDRMRYDDKIKLLRDILQAERPDLMAAEPYKSLKPRLLSLVSFRNKVAHSIPIEGDFFRRVKREGGKNVIIEITPEELAGHLDAANELHSQLHFVRVYIGGPQPGSAGGGT</sequence>
<keyword evidence="2" id="KW-1185">Reference proteome</keyword>
<gene>
    <name evidence="1" type="ORF">ACFFTR_19440</name>
</gene>
<accession>A0ABV5M8S2</accession>
<dbReference type="Proteomes" id="UP001589608">
    <property type="component" value="Unassembled WGS sequence"/>
</dbReference>
<reference evidence="1 2" key="1">
    <citation type="submission" date="2024-09" db="EMBL/GenBank/DDBJ databases">
        <authorList>
            <person name="Sun Q."/>
            <person name="Mori K."/>
        </authorList>
    </citation>
    <scope>NUCLEOTIDE SEQUENCE [LARGE SCALE GENOMIC DNA]</scope>
    <source>
        <strain evidence="1 2">JCM 3307</strain>
    </source>
</reference>
<proteinExistence type="predicted"/>
<evidence type="ECO:0000313" key="1">
    <source>
        <dbReference type="EMBL" id="MFB9445254.1"/>
    </source>
</evidence>
<name>A0ABV5M8S2_9ACTN</name>
<evidence type="ECO:0000313" key="2">
    <source>
        <dbReference type="Proteomes" id="UP001589608"/>
    </source>
</evidence>
<comment type="caution">
    <text evidence="1">The sequence shown here is derived from an EMBL/GenBank/DDBJ whole genome shotgun (WGS) entry which is preliminary data.</text>
</comment>